<feature type="transmembrane region" description="Helical" evidence="6">
    <location>
        <begin position="108"/>
        <end position="125"/>
    </location>
</feature>
<evidence type="ECO:0000256" key="4">
    <source>
        <dbReference type="ARBA" id="ARBA00022989"/>
    </source>
</evidence>
<keyword evidence="5 6" id="KW-0472">Membrane</keyword>
<keyword evidence="3 6" id="KW-0812">Transmembrane</keyword>
<comment type="similarity">
    <text evidence="2">Belongs to the GtrA family.</text>
</comment>
<dbReference type="EMBL" id="FNGY01000020">
    <property type="protein sequence ID" value="SDO74790.1"/>
    <property type="molecule type" value="Genomic_DNA"/>
</dbReference>
<evidence type="ECO:0000256" key="1">
    <source>
        <dbReference type="ARBA" id="ARBA00004141"/>
    </source>
</evidence>
<dbReference type="PANTHER" id="PTHR38459:SF1">
    <property type="entry name" value="PROPHAGE BACTOPRENOL-LINKED GLUCOSE TRANSLOCASE HOMOLOG"/>
    <property type="match status" value="1"/>
</dbReference>
<sequence>MSFMKSVYVFAKAQVSAFSGGMLDYGTMILCTELLHIHYTISIAIGGIIGAVANFSINRYWTFNAGQAHRSPVGGQLAKFIFVVAGSIALKSSGTWLFTNWLHIDYKITRIMVDIIVSLSFNYVLQKYWVFKKTAPELKTPQKEEIKA</sequence>
<dbReference type="Pfam" id="PF04138">
    <property type="entry name" value="GtrA_DPMS_TM"/>
    <property type="match status" value="1"/>
</dbReference>
<keyword evidence="9" id="KW-1185">Reference proteome</keyword>
<name>A0A1H0M3S4_9SPHI</name>
<dbReference type="OrthoDB" id="1448110at2"/>
<dbReference type="PANTHER" id="PTHR38459">
    <property type="entry name" value="PROPHAGE BACTOPRENOL-LINKED GLUCOSE TRANSLOCASE HOMOLOG"/>
    <property type="match status" value="1"/>
</dbReference>
<evidence type="ECO:0000256" key="3">
    <source>
        <dbReference type="ARBA" id="ARBA00022692"/>
    </source>
</evidence>
<evidence type="ECO:0000256" key="2">
    <source>
        <dbReference type="ARBA" id="ARBA00009399"/>
    </source>
</evidence>
<evidence type="ECO:0000256" key="5">
    <source>
        <dbReference type="ARBA" id="ARBA00023136"/>
    </source>
</evidence>
<feature type="domain" description="GtrA/DPMS transmembrane" evidence="7">
    <location>
        <begin position="19"/>
        <end position="131"/>
    </location>
</feature>
<dbReference type="GO" id="GO:0005886">
    <property type="term" value="C:plasma membrane"/>
    <property type="evidence" value="ECO:0007669"/>
    <property type="project" value="TreeGrafter"/>
</dbReference>
<reference evidence="9" key="1">
    <citation type="submission" date="2016-10" db="EMBL/GenBank/DDBJ databases">
        <authorList>
            <person name="Varghese N."/>
            <person name="Submissions S."/>
        </authorList>
    </citation>
    <scope>NUCLEOTIDE SEQUENCE [LARGE SCALE GENOMIC DNA]</scope>
    <source>
        <strain evidence="9">DSM 19110</strain>
    </source>
</reference>
<gene>
    <name evidence="8" type="ORF">SAMN05421820_12028</name>
</gene>
<evidence type="ECO:0000259" key="7">
    <source>
        <dbReference type="Pfam" id="PF04138"/>
    </source>
</evidence>
<comment type="subcellular location">
    <subcellularLocation>
        <location evidence="1">Membrane</location>
        <topology evidence="1">Multi-pass membrane protein</topology>
    </subcellularLocation>
</comment>
<accession>A0A1H0M3S4</accession>
<dbReference type="InterPro" id="IPR007267">
    <property type="entry name" value="GtrA_DPMS_TM"/>
</dbReference>
<dbReference type="GO" id="GO:0000271">
    <property type="term" value="P:polysaccharide biosynthetic process"/>
    <property type="evidence" value="ECO:0007669"/>
    <property type="project" value="InterPro"/>
</dbReference>
<evidence type="ECO:0000313" key="8">
    <source>
        <dbReference type="EMBL" id="SDO74790.1"/>
    </source>
</evidence>
<dbReference type="STRING" id="430522.BFS30_15975"/>
<feature type="transmembrane region" description="Helical" evidence="6">
    <location>
        <begin position="37"/>
        <end position="57"/>
    </location>
</feature>
<proteinExistence type="inferred from homology"/>
<feature type="transmembrane region" description="Helical" evidence="6">
    <location>
        <begin position="77"/>
        <end position="102"/>
    </location>
</feature>
<dbReference type="Proteomes" id="UP000183200">
    <property type="component" value="Unassembled WGS sequence"/>
</dbReference>
<evidence type="ECO:0000256" key="6">
    <source>
        <dbReference type="SAM" id="Phobius"/>
    </source>
</evidence>
<keyword evidence="4 6" id="KW-1133">Transmembrane helix</keyword>
<organism evidence="8 9">
    <name type="scientific">Pedobacter steynii</name>
    <dbReference type="NCBI Taxonomy" id="430522"/>
    <lineage>
        <taxon>Bacteria</taxon>
        <taxon>Pseudomonadati</taxon>
        <taxon>Bacteroidota</taxon>
        <taxon>Sphingobacteriia</taxon>
        <taxon>Sphingobacteriales</taxon>
        <taxon>Sphingobacteriaceae</taxon>
        <taxon>Pedobacter</taxon>
    </lineage>
</organism>
<dbReference type="InterPro" id="IPR051401">
    <property type="entry name" value="GtrA_CellWall_Glycosyl"/>
</dbReference>
<dbReference type="RefSeq" id="WP_074613067.1">
    <property type="nucleotide sequence ID" value="NZ_FNGY01000020.1"/>
</dbReference>
<dbReference type="AlphaFoldDB" id="A0A1H0M3S4"/>
<evidence type="ECO:0000313" key="9">
    <source>
        <dbReference type="Proteomes" id="UP000183200"/>
    </source>
</evidence>
<protein>
    <submittedName>
        <fullName evidence="8">Putative flippase GtrA (Transmembrane translocase of bactoprenol-linked glucose)</fullName>
    </submittedName>
</protein>